<feature type="domain" description="Major facilitator superfamily (MFS) profile" evidence="8">
    <location>
        <begin position="1"/>
        <end position="398"/>
    </location>
</feature>
<dbReference type="STRING" id="1220583.GOACH_04_05050"/>
<feature type="transmembrane region" description="Helical" evidence="7">
    <location>
        <begin position="229"/>
        <end position="250"/>
    </location>
</feature>
<evidence type="ECO:0000256" key="3">
    <source>
        <dbReference type="ARBA" id="ARBA00022475"/>
    </source>
</evidence>
<keyword evidence="6 7" id="KW-0472">Membrane</keyword>
<dbReference type="InterPro" id="IPR036259">
    <property type="entry name" value="MFS_trans_sf"/>
</dbReference>
<dbReference type="OrthoDB" id="9775268at2"/>
<name>L7KHY9_9ACTN</name>
<feature type="transmembrane region" description="Helical" evidence="7">
    <location>
        <begin position="311"/>
        <end position="334"/>
    </location>
</feature>
<sequence length="524" mass="56069">MASAWQPLKSSVFRNLFIAQLVSNVGLWMQSVGAQWFLVDQHAGPAVISLVQTASLAPTLLFSLLAGVLADSLDRKWLLVVMSVYSTAIGVLMAVLAFTGHLNPATLLILTFLLGAGAALSSPAFQAIQPELVPRDEIPDAASLGSVSVNAARAIGPALAGVFFSLGGPGLVFLLNAVSYLAVVVALLMWKRSGQRSDVVPERLSDSLWVGLRYVAAAPIVRRILLRSALFAVPASALWALLPLVVAHSFHLGSSGYGLVLGVLGIGALIGVALMPWMRAHLSAAVILASSAVVFAAATIAAAFLPLWPCLVFFLFAGIAWIATLTTLNAGAQLTLPQWVRARGMAAYLLVFMGSQGIGALLWGAVGSALGTRWALVIAGICLLLTAASVRLLPPSPVTGTLSRELSMAWPVPTLVFEPTPTDGPVEVSAVYDVPADRHSDFLAAMPAVGRSRRRTGARNWRLYRSADTDNRYVEQFVVPSWSEYQRQHRDRWTEYDHENVARVLAMTETGIPDEHHLFSTDVR</sequence>
<evidence type="ECO:0000256" key="5">
    <source>
        <dbReference type="ARBA" id="ARBA00022989"/>
    </source>
</evidence>
<comment type="subcellular location">
    <subcellularLocation>
        <location evidence="1">Cell membrane</location>
        <topology evidence="1">Multi-pass membrane protein</topology>
    </subcellularLocation>
</comment>
<feature type="transmembrane region" description="Helical" evidence="7">
    <location>
        <begin position="256"/>
        <end position="275"/>
    </location>
</feature>
<gene>
    <name evidence="9" type="ORF">GOACH_04_05050</name>
</gene>
<comment type="caution">
    <text evidence="9">The sequence shown here is derived from an EMBL/GenBank/DDBJ whole genome shotgun (WGS) entry which is preliminary data.</text>
</comment>
<feature type="transmembrane region" description="Helical" evidence="7">
    <location>
        <begin position="372"/>
        <end position="394"/>
    </location>
</feature>
<dbReference type="Gene3D" id="1.20.1250.20">
    <property type="entry name" value="MFS general substrate transporter like domains"/>
    <property type="match status" value="1"/>
</dbReference>
<dbReference type="InterPro" id="IPR010290">
    <property type="entry name" value="TM_effector"/>
</dbReference>
<feature type="transmembrane region" description="Helical" evidence="7">
    <location>
        <begin position="346"/>
        <end position="366"/>
    </location>
</feature>
<keyword evidence="5 7" id="KW-1133">Transmembrane helix</keyword>
<keyword evidence="10" id="KW-1185">Reference proteome</keyword>
<dbReference type="SUPFAM" id="SSF103473">
    <property type="entry name" value="MFS general substrate transporter"/>
    <property type="match status" value="1"/>
</dbReference>
<dbReference type="PANTHER" id="PTHR23513:SF11">
    <property type="entry name" value="STAPHYLOFERRIN A TRANSPORTER"/>
    <property type="match status" value="1"/>
</dbReference>
<feature type="transmembrane region" description="Helical" evidence="7">
    <location>
        <begin position="170"/>
        <end position="190"/>
    </location>
</feature>
<evidence type="ECO:0000313" key="10">
    <source>
        <dbReference type="Proteomes" id="UP000010988"/>
    </source>
</evidence>
<accession>L7KHY9</accession>
<feature type="transmembrane region" description="Helical" evidence="7">
    <location>
        <begin position="12"/>
        <end position="30"/>
    </location>
</feature>
<evidence type="ECO:0000256" key="7">
    <source>
        <dbReference type="SAM" id="Phobius"/>
    </source>
</evidence>
<keyword evidence="2" id="KW-0813">Transport</keyword>
<keyword evidence="4 7" id="KW-0812">Transmembrane</keyword>
<organism evidence="9 10">
    <name type="scientific">Gordonia aichiensis NBRC 108223</name>
    <dbReference type="NCBI Taxonomy" id="1220583"/>
    <lineage>
        <taxon>Bacteria</taxon>
        <taxon>Bacillati</taxon>
        <taxon>Actinomycetota</taxon>
        <taxon>Actinomycetes</taxon>
        <taxon>Mycobacteriales</taxon>
        <taxon>Gordoniaceae</taxon>
        <taxon>Gordonia</taxon>
    </lineage>
</organism>
<dbReference type="EMBL" id="BANR01000004">
    <property type="protein sequence ID" value="GAC48106.1"/>
    <property type="molecule type" value="Genomic_DNA"/>
</dbReference>
<evidence type="ECO:0000256" key="4">
    <source>
        <dbReference type="ARBA" id="ARBA00022692"/>
    </source>
</evidence>
<keyword evidence="3" id="KW-1003">Cell membrane</keyword>
<dbReference type="RefSeq" id="WP_005172662.1">
    <property type="nucleotide sequence ID" value="NZ_BANR01000004.1"/>
</dbReference>
<dbReference type="CDD" id="cd06173">
    <property type="entry name" value="MFS_MefA_like"/>
    <property type="match status" value="1"/>
</dbReference>
<dbReference type="InterPro" id="IPR020846">
    <property type="entry name" value="MFS_dom"/>
</dbReference>
<feature type="transmembrane region" description="Helical" evidence="7">
    <location>
        <begin position="50"/>
        <end position="70"/>
    </location>
</feature>
<dbReference type="PANTHER" id="PTHR23513">
    <property type="entry name" value="INTEGRAL MEMBRANE EFFLUX PROTEIN-RELATED"/>
    <property type="match status" value="1"/>
</dbReference>
<proteinExistence type="predicted"/>
<dbReference type="eggNOG" id="COG0477">
    <property type="taxonomic scope" value="Bacteria"/>
</dbReference>
<dbReference type="Pfam" id="PF05977">
    <property type="entry name" value="MFS_3"/>
    <property type="match status" value="1"/>
</dbReference>
<reference evidence="9 10" key="1">
    <citation type="submission" date="2012-12" db="EMBL/GenBank/DDBJ databases">
        <title>Whole genome shotgun sequence of Gordonia aichiensis NBRC 108223.</title>
        <authorList>
            <person name="Isaki-Nakamura S."/>
            <person name="Hosoyama A."/>
            <person name="Tsuchikane K."/>
            <person name="Ando Y."/>
            <person name="Baba S."/>
            <person name="Ohji S."/>
            <person name="Hamada M."/>
            <person name="Tamura T."/>
            <person name="Yamazoe A."/>
            <person name="Yamazaki S."/>
            <person name="Fujita N."/>
        </authorList>
    </citation>
    <scope>NUCLEOTIDE SEQUENCE [LARGE SCALE GENOMIC DNA]</scope>
    <source>
        <strain evidence="9 10">NBRC 108223</strain>
    </source>
</reference>
<evidence type="ECO:0000313" key="9">
    <source>
        <dbReference type="EMBL" id="GAC48106.1"/>
    </source>
</evidence>
<evidence type="ECO:0000256" key="1">
    <source>
        <dbReference type="ARBA" id="ARBA00004651"/>
    </source>
</evidence>
<dbReference type="Proteomes" id="UP000010988">
    <property type="component" value="Unassembled WGS sequence"/>
</dbReference>
<evidence type="ECO:0000256" key="2">
    <source>
        <dbReference type="ARBA" id="ARBA00022448"/>
    </source>
</evidence>
<dbReference type="PROSITE" id="PS50850">
    <property type="entry name" value="MFS"/>
    <property type="match status" value="1"/>
</dbReference>
<dbReference type="GO" id="GO:0005886">
    <property type="term" value="C:plasma membrane"/>
    <property type="evidence" value="ECO:0007669"/>
    <property type="project" value="UniProtKB-SubCell"/>
</dbReference>
<evidence type="ECO:0000256" key="6">
    <source>
        <dbReference type="ARBA" id="ARBA00023136"/>
    </source>
</evidence>
<feature type="transmembrane region" description="Helical" evidence="7">
    <location>
        <begin position="77"/>
        <end position="99"/>
    </location>
</feature>
<protein>
    <submittedName>
        <fullName evidence="9">Putative major facilitator superfamily transporter</fullName>
    </submittedName>
</protein>
<dbReference type="GO" id="GO:0022857">
    <property type="term" value="F:transmembrane transporter activity"/>
    <property type="evidence" value="ECO:0007669"/>
    <property type="project" value="InterPro"/>
</dbReference>
<evidence type="ECO:0000259" key="8">
    <source>
        <dbReference type="PROSITE" id="PS50850"/>
    </source>
</evidence>
<dbReference type="AlphaFoldDB" id="L7KHY9"/>
<feature type="transmembrane region" description="Helical" evidence="7">
    <location>
        <begin position="282"/>
        <end position="305"/>
    </location>
</feature>